<keyword evidence="6 10" id="KW-0408">Iron</keyword>
<evidence type="ECO:0000256" key="2">
    <source>
        <dbReference type="ARBA" id="ARBA00007255"/>
    </source>
</evidence>
<dbReference type="PANTHER" id="PTHR12743:SF0">
    <property type="entry name" value="HOLOCYTOCHROME C-TYPE SYNTHASE"/>
    <property type="match status" value="1"/>
</dbReference>
<protein>
    <recommendedName>
        <fullName evidence="10">Holocytochrome c-type synthase</fullName>
        <ecNumber evidence="10">4.4.1.17</ecNumber>
    </recommendedName>
</protein>
<dbReference type="InterPro" id="IPR000511">
    <property type="entry name" value="Holocyt_c/c1_synthase"/>
</dbReference>
<keyword evidence="3 10" id="KW-0349">Heme</keyword>
<proteinExistence type="inferred from homology"/>
<evidence type="ECO:0000256" key="7">
    <source>
        <dbReference type="ARBA" id="ARBA00023128"/>
    </source>
</evidence>
<evidence type="ECO:0000256" key="5">
    <source>
        <dbReference type="ARBA" id="ARBA00022792"/>
    </source>
</evidence>
<evidence type="ECO:0000256" key="10">
    <source>
        <dbReference type="RuleBase" id="RU363130"/>
    </source>
</evidence>
<dbReference type="EC" id="4.4.1.17" evidence="10"/>
<dbReference type="GO" id="GO:0046872">
    <property type="term" value="F:metal ion binding"/>
    <property type="evidence" value="ECO:0007669"/>
    <property type="project" value="UniProtKB-KW"/>
</dbReference>
<name>A0AAD5DXJ8_9CHLO</name>
<evidence type="ECO:0000313" key="12">
    <source>
        <dbReference type="EMBL" id="KAI7844035.1"/>
    </source>
</evidence>
<comment type="catalytic activity">
    <reaction evidence="10">
        <text>holo-[cytochrome c] = apo-[cytochrome c] + heme b</text>
        <dbReference type="Rhea" id="RHEA:22648"/>
        <dbReference type="Rhea" id="RHEA-COMP:10725"/>
        <dbReference type="Rhea" id="RHEA-COMP:10726"/>
        <dbReference type="ChEBI" id="CHEBI:29950"/>
        <dbReference type="ChEBI" id="CHEBI:60344"/>
        <dbReference type="ChEBI" id="CHEBI:83739"/>
        <dbReference type="EC" id="4.4.1.17"/>
    </reaction>
</comment>
<organism evidence="12 13">
    <name type="scientific">Chlorella ohadii</name>
    <dbReference type="NCBI Taxonomy" id="2649997"/>
    <lineage>
        <taxon>Eukaryota</taxon>
        <taxon>Viridiplantae</taxon>
        <taxon>Chlorophyta</taxon>
        <taxon>core chlorophytes</taxon>
        <taxon>Trebouxiophyceae</taxon>
        <taxon>Chlorellales</taxon>
        <taxon>Chlorellaceae</taxon>
        <taxon>Chlorella clade</taxon>
        <taxon>Chlorella</taxon>
    </lineage>
</organism>
<keyword evidence="13" id="KW-1185">Reference proteome</keyword>
<dbReference type="PROSITE" id="PS00822">
    <property type="entry name" value="CYTO_HEME_LYASE_2"/>
    <property type="match status" value="1"/>
</dbReference>
<evidence type="ECO:0000256" key="6">
    <source>
        <dbReference type="ARBA" id="ARBA00023004"/>
    </source>
</evidence>
<keyword evidence="9 10" id="KW-0456">Lyase</keyword>
<accession>A0AAD5DXJ8</accession>
<feature type="compositionally biased region" description="Polar residues" evidence="11">
    <location>
        <begin position="31"/>
        <end position="43"/>
    </location>
</feature>
<evidence type="ECO:0000313" key="13">
    <source>
        <dbReference type="Proteomes" id="UP001205105"/>
    </source>
</evidence>
<comment type="similarity">
    <text evidence="2 10">Belongs to the cytochrome c-type heme lyase family.</text>
</comment>
<dbReference type="GO" id="GO:0005743">
    <property type="term" value="C:mitochondrial inner membrane"/>
    <property type="evidence" value="ECO:0007669"/>
    <property type="project" value="UniProtKB-SubCell"/>
</dbReference>
<dbReference type="PANTHER" id="PTHR12743">
    <property type="entry name" value="CYTOCHROME C1 HEME LYASE"/>
    <property type="match status" value="1"/>
</dbReference>
<comment type="subcellular location">
    <subcellularLocation>
        <location evidence="1 10">Mitochondrion inner membrane</location>
    </subcellularLocation>
</comment>
<keyword evidence="5 10" id="KW-0999">Mitochondrion inner membrane</keyword>
<comment type="function">
    <text evidence="10">Lyase that catalyzes the covalent linking of the heme group to the cytochrome C apoprotein to produce the mature functional cytochrome.</text>
</comment>
<keyword evidence="7 10" id="KW-0496">Mitochondrion</keyword>
<evidence type="ECO:0000256" key="11">
    <source>
        <dbReference type="SAM" id="MobiDB-lite"/>
    </source>
</evidence>
<sequence>MAYASGCPVVGANPANQMPPSANEPLPGQSKPLSTWRQPSNIPTGAAGEALPQHQAPATGGGEPVWVYPSEQMFYNAMKRKGWTPAEDDMAAVVAIHNAAWREIQRWEEVKGVACQCGGPRLVKFRGRPQEFSPKARLLNLLGYRLPFDRHDWVVDRCGEEVRYVIDFYNAAPREDMPVAMHLDVRPALDSFGALWDRLKMQFGWVASGRWTRE</sequence>
<keyword evidence="8 10" id="KW-0472">Membrane</keyword>
<dbReference type="EMBL" id="JADXDR010000034">
    <property type="protein sequence ID" value="KAI7844035.1"/>
    <property type="molecule type" value="Genomic_DNA"/>
</dbReference>
<gene>
    <name evidence="12" type="ORF">COHA_002375</name>
</gene>
<evidence type="ECO:0000256" key="3">
    <source>
        <dbReference type="ARBA" id="ARBA00022617"/>
    </source>
</evidence>
<dbReference type="Pfam" id="PF01265">
    <property type="entry name" value="Cyto_heme_lyase"/>
    <property type="match status" value="1"/>
</dbReference>
<evidence type="ECO:0000256" key="4">
    <source>
        <dbReference type="ARBA" id="ARBA00022723"/>
    </source>
</evidence>
<evidence type="ECO:0000256" key="1">
    <source>
        <dbReference type="ARBA" id="ARBA00004273"/>
    </source>
</evidence>
<evidence type="ECO:0000256" key="8">
    <source>
        <dbReference type="ARBA" id="ARBA00023136"/>
    </source>
</evidence>
<comment type="caution">
    <text evidence="12">The sequence shown here is derived from an EMBL/GenBank/DDBJ whole genome shotgun (WGS) entry which is preliminary data.</text>
</comment>
<feature type="region of interest" description="Disordered" evidence="11">
    <location>
        <begin position="11"/>
        <end position="61"/>
    </location>
</feature>
<dbReference type="AlphaFoldDB" id="A0AAD5DXJ8"/>
<dbReference type="Proteomes" id="UP001205105">
    <property type="component" value="Unassembled WGS sequence"/>
</dbReference>
<reference evidence="12" key="1">
    <citation type="submission" date="2020-11" db="EMBL/GenBank/DDBJ databases">
        <title>Chlorella ohadii genome sequencing and assembly.</title>
        <authorList>
            <person name="Murik O."/>
            <person name="Treves H."/>
            <person name="Kedem I."/>
            <person name="Shotland Y."/>
            <person name="Kaplan A."/>
        </authorList>
    </citation>
    <scope>NUCLEOTIDE SEQUENCE</scope>
    <source>
        <strain evidence="12">1</strain>
    </source>
</reference>
<keyword evidence="4 10" id="KW-0479">Metal-binding</keyword>
<dbReference type="GO" id="GO:0004408">
    <property type="term" value="F:holocytochrome-c synthase activity"/>
    <property type="evidence" value="ECO:0007669"/>
    <property type="project" value="UniProtKB-EC"/>
</dbReference>
<evidence type="ECO:0000256" key="9">
    <source>
        <dbReference type="ARBA" id="ARBA00023239"/>
    </source>
</evidence>